<dbReference type="Pfam" id="PF13520">
    <property type="entry name" value="AA_permease_2"/>
    <property type="match status" value="1"/>
</dbReference>
<feature type="transmembrane region" description="Helical" evidence="9">
    <location>
        <begin position="336"/>
        <end position="358"/>
    </location>
</feature>
<dbReference type="Proteomes" id="UP000312032">
    <property type="component" value="Unassembled WGS sequence"/>
</dbReference>
<evidence type="ECO:0000256" key="6">
    <source>
        <dbReference type="ARBA" id="ARBA00022970"/>
    </source>
</evidence>
<feature type="transmembrane region" description="Helical" evidence="9">
    <location>
        <begin position="430"/>
        <end position="451"/>
    </location>
</feature>
<keyword evidence="7 9" id="KW-1133">Transmembrane helix</keyword>
<comment type="similarity">
    <text evidence="2">Belongs to the amino acid-polyamine-organocation (APC) superfamily. Basic amino acid/polyamine antiporter (APA) (TC 2.A.3.2) family.</text>
</comment>
<evidence type="ECO:0000256" key="7">
    <source>
        <dbReference type="ARBA" id="ARBA00022989"/>
    </source>
</evidence>
<keyword evidence="8 9" id="KW-0472">Membrane</keyword>
<dbReference type="EMBL" id="VDHJ01000002">
    <property type="protein sequence ID" value="TNL99877.1"/>
    <property type="molecule type" value="Genomic_DNA"/>
</dbReference>
<feature type="transmembrane region" description="Helical" evidence="9">
    <location>
        <begin position="401"/>
        <end position="418"/>
    </location>
</feature>
<feature type="transmembrane region" description="Helical" evidence="9">
    <location>
        <begin position="212"/>
        <end position="235"/>
    </location>
</feature>
<feature type="transmembrane region" description="Helical" evidence="9">
    <location>
        <begin position="13"/>
        <end position="40"/>
    </location>
</feature>
<comment type="caution">
    <text evidence="10">The sequence shown here is derived from an EMBL/GenBank/DDBJ whole genome shotgun (WGS) entry which is preliminary data.</text>
</comment>
<dbReference type="NCBIfam" id="TIGR00905">
    <property type="entry name" value="2A0302"/>
    <property type="match status" value="1"/>
</dbReference>
<name>A0A5C4U7C4_9CORY</name>
<dbReference type="InterPro" id="IPR004754">
    <property type="entry name" value="Amino_acid_antiprt"/>
</dbReference>
<dbReference type="Gene3D" id="1.20.1740.10">
    <property type="entry name" value="Amino acid/polyamine transporter I"/>
    <property type="match status" value="1"/>
</dbReference>
<dbReference type="PIRSF" id="PIRSF006060">
    <property type="entry name" value="AA_transporter"/>
    <property type="match status" value="1"/>
</dbReference>
<dbReference type="AlphaFoldDB" id="A0A5C4U7C4"/>
<keyword evidence="11" id="KW-1185">Reference proteome</keyword>
<feature type="transmembrane region" description="Helical" evidence="9">
    <location>
        <begin position="131"/>
        <end position="156"/>
    </location>
</feature>
<sequence length="458" mass="48916">MIGGGIFSLPQNIAVSAAAGPILIGWAITGLGMICLAFVYQFLSNRKPELDNGVYAYARAGFGDYVGFNSAWGYWLSALIGDVGYLILIFSTIGKFVPAFTGGNTVLAIICASVLLWVVHFLILKGVENAAFINTIATIAKIIPIVMFIVITAIGFKFDLFMTDFWGLDGGLGSVVTQTKNMMLVTVWVFIGIEGANIFSKRARKRSDVGKATVLGFLFVLALLVAVNLLSLGIMQRAEVAGLPDASMADILAEAVGSQWGAWLISAGVIISLLGALLAWILLSGETLMVPGQDGTLPSFFGKANKNGAPANALWVTNIITQIILIGSFFSENVYLLMATLAAALILVPYFLTAAYALKLTISGETYDASSRGARRNNLIVSIVATIYGIWLLYAAGISTLLLSALIYLPGALVYIWAKREKGDRNWFKTYEWIILGVLVVGSIAAVIQIANGNIALV</sequence>
<dbReference type="GO" id="GO:0005886">
    <property type="term" value="C:plasma membrane"/>
    <property type="evidence" value="ECO:0007669"/>
    <property type="project" value="UniProtKB-SubCell"/>
</dbReference>
<feature type="transmembrane region" description="Helical" evidence="9">
    <location>
        <begin position="72"/>
        <end position="93"/>
    </location>
</feature>
<evidence type="ECO:0000313" key="11">
    <source>
        <dbReference type="Proteomes" id="UP000312032"/>
    </source>
</evidence>
<evidence type="ECO:0000256" key="9">
    <source>
        <dbReference type="SAM" id="Phobius"/>
    </source>
</evidence>
<dbReference type="InterPro" id="IPR002293">
    <property type="entry name" value="AA/rel_permease1"/>
</dbReference>
<proteinExistence type="inferred from homology"/>
<evidence type="ECO:0000256" key="4">
    <source>
        <dbReference type="ARBA" id="ARBA00022475"/>
    </source>
</evidence>
<feature type="transmembrane region" description="Helical" evidence="9">
    <location>
        <begin position="313"/>
        <end position="330"/>
    </location>
</feature>
<dbReference type="OrthoDB" id="3185104at2"/>
<evidence type="ECO:0000256" key="3">
    <source>
        <dbReference type="ARBA" id="ARBA00022448"/>
    </source>
</evidence>
<protein>
    <submittedName>
        <fullName evidence="10">Amino acid permease</fullName>
    </submittedName>
</protein>
<feature type="transmembrane region" description="Helical" evidence="9">
    <location>
        <begin position="105"/>
        <end position="124"/>
    </location>
</feature>
<keyword evidence="5 9" id="KW-0812">Transmembrane</keyword>
<gene>
    <name evidence="10" type="ORF">FHE74_02130</name>
</gene>
<dbReference type="PANTHER" id="PTHR42770">
    <property type="entry name" value="AMINO ACID TRANSPORTER-RELATED"/>
    <property type="match status" value="1"/>
</dbReference>
<dbReference type="GO" id="GO:0006865">
    <property type="term" value="P:amino acid transport"/>
    <property type="evidence" value="ECO:0007669"/>
    <property type="project" value="UniProtKB-KW"/>
</dbReference>
<feature type="transmembrane region" description="Helical" evidence="9">
    <location>
        <begin position="260"/>
        <end position="283"/>
    </location>
</feature>
<evidence type="ECO:0000256" key="1">
    <source>
        <dbReference type="ARBA" id="ARBA00004651"/>
    </source>
</evidence>
<keyword evidence="4" id="KW-1003">Cell membrane</keyword>
<evidence type="ECO:0000256" key="8">
    <source>
        <dbReference type="ARBA" id="ARBA00023136"/>
    </source>
</evidence>
<organism evidence="10 11">
    <name type="scientific">Corynebacterium tapiri</name>
    <dbReference type="NCBI Taxonomy" id="1448266"/>
    <lineage>
        <taxon>Bacteria</taxon>
        <taxon>Bacillati</taxon>
        <taxon>Actinomycetota</taxon>
        <taxon>Actinomycetes</taxon>
        <taxon>Mycobacteriales</taxon>
        <taxon>Corynebacteriaceae</taxon>
        <taxon>Corynebacterium</taxon>
    </lineage>
</organism>
<keyword evidence="6" id="KW-0029">Amino-acid transport</keyword>
<accession>A0A5C4U7C4</accession>
<dbReference type="PANTHER" id="PTHR42770:SF4">
    <property type="entry name" value="ARGININE_ORNITHINE ANTIPORTER-RELATED"/>
    <property type="match status" value="1"/>
</dbReference>
<reference evidence="10 11" key="1">
    <citation type="submission" date="2019-06" db="EMBL/GenBank/DDBJ databases">
        <authorList>
            <person name="Li J."/>
        </authorList>
    </citation>
    <scope>NUCLEOTIDE SEQUENCE [LARGE SCALE GENOMIC DNA]</scope>
    <source>
        <strain evidence="10 11">LMG 28165</strain>
    </source>
</reference>
<feature type="transmembrane region" description="Helical" evidence="9">
    <location>
        <begin position="379"/>
        <end position="395"/>
    </location>
</feature>
<evidence type="ECO:0000256" key="5">
    <source>
        <dbReference type="ARBA" id="ARBA00022692"/>
    </source>
</evidence>
<dbReference type="GO" id="GO:0022857">
    <property type="term" value="F:transmembrane transporter activity"/>
    <property type="evidence" value="ECO:0007669"/>
    <property type="project" value="InterPro"/>
</dbReference>
<comment type="subcellular location">
    <subcellularLocation>
        <location evidence="1">Cell membrane</location>
        <topology evidence="1">Multi-pass membrane protein</topology>
    </subcellularLocation>
</comment>
<feature type="transmembrane region" description="Helical" evidence="9">
    <location>
        <begin position="182"/>
        <end position="200"/>
    </location>
</feature>
<evidence type="ECO:0000256" key="2">
    <source>
        <dbReference type="ARBA" id="ARBA00008220"/>
    </source>
</evidence>
<evidence type="ECO:0000313" key="10">
    <source>
        <dbReference type="EMBL" id="TNL99877.1"/>
    </source>
</evidence>
<dbReference type="InterPro" id="IPR050367">
    <property type="entry name" value="APC_superfamily"/>
</dbReference>
<keyword evidence="3" id="KW-0813">Transport</keyword>